<gene>
    <name evidence="3" type="ORF">GCM10009547_27830</name>
</gene>
<comment type="caution">
    <text evidence="3">The sequence shown here is derived from an EMBL/GenBank/DDBJ whole genome shotgun (WGS) entry which is preliminary data.</text>
</comment>
<name>A0ABN1GY07_9ACTN</name>
<keyword evidence="1 3" id="KW-0378">Hydrolase</keyword>
<sequence>MTSLDASAAALLEALQALPGTPVEAGTPEEAQAAHAARAEFLSGPGEPVETVVDGQIDEVLVRVYRPVDAAPAGIVYAHGGGWVTGTLDTYDTVCRALANRSGVTVVSVGYTLAPEAQHPVAAGQVMKVVQASMTEGNPIALCGDSAGAHLVTLVASVAGTAGIPISGLGLIYPVVSPKLDTPSWETLGSGYGLTRESMRWYWEQYLNPEPRTALPADLLELDLSKLPPTQVLTAGFDPLRDEGLALADAIEKAGVPVERVSFDGQMHGFARSMAQIPEALDAIDGVAKFLRTKLAGA</sequence>
<protein>
    <submittedName>
        <fullName evidence="3">Alpha/beta hydrolase</fullName>
    </submittedName>
</protein>
<evidence type="ECO:0000313" key="3">
    <source>
        <dbReference type="EMBL" id="GAA0623226.1"/>
    </source>
</evidence>
<evidence type="ECO:0000256" key="1">
    <source>
        <dbReference type="ARBA" id="ARBA00022801"/>
    </source>
</evidence>
<organism evidence="3 4">
    <name type="scientific">Sporichthya brevicatena</name>
    <dbReference type="NCBI Taxonomy" id="171442"/>
    <lineage>
        <taxon>Bacteria</taxon>
        <taxon>Bacillati</taxon>
        <taxon>Actinomycetota</taxon>
        <taxon>Actinomycetes</taxon>
        <taxon>Sporichthyales</taxon>
        <taxon>Sporichthyaceae</taxon>
        <taxon>Sporichthya</taxon>
    </lineage>
</organism>
<proteinExistence type="predicted"/>
<dbReference type="Proteomes" id="UP001500957">
    <property type="component" value="Unassembled WGS sequence"/>
</dbReference>
<evidence type="ECO:0000259" key="2">
    <source>
        <dbReference type="Pfam" id="PF07859"/>
    </source>
</evidence>
<reference evidence="3 4" key="1">
    <citation type="journal article" date="2019" name="Int. J. Syst. Evol. Microbiol.">
        <title>The Global Catalogue of Microorganisms (GCM) 10K type strain sequencing project: providing services to taxonomists for standard genome sequencing and annotation.</title>
        <authorList>
            <consortium name="The Broad Institute Genomics Platform"/>
            <consortium name="The Broad Institute Genome Sequencing Center for Infectious Disease"/>
            <person name="Wu L."/>
            <person name="Ma J."/>
        </authorList>
    </citation>
    <scope>NUCLEOTIDE SEQUENCE [LARGE SCALE GENOMIC DNA]</scope>
    <source>
        <strain evidence="3 4">JCM 10671</strain>
    </source>
</reference>
<dbReference type="InterPro" id="IPR050300">
    <property type="entry name" value="GDXG_lipolytic_enzyme"/>
</dbReference>
<dbReference type="InterPro" id="IPR013094">
    <property type="entry name" value="AB_hydrolase_3"/>
</dbReference>
<dbReference type="Pfam" id="PF07859">
    <property type="entry name" value="Abhydrolase_3"/>
    <property type="match status" value="1"/>
</dbReference>
<feature type="domain" description="Alpha/beta hydrolase fold-3" evidence="2">
    <location>
        <begin position="75"/>
        <end position="271"/>
    </location>
</feature>
<dbReference type="EMBL" id="BAAAHE010000021">
    <property type="protein sequence ID" value="GAA0623226.1"/>
    <property type="molecule type" value="Genomic_DNA"/>
</dbReference>
<keyword evidence="4" id="KW-1185">Reference proteome</keyword>
<evidence type="ECO:0000313" key="4">
    <source>
        <dbReference type="Proteomes" id="UP001500957"/>
    </source>
</evidence>
<accession>A0ABN1GY07</accession>
<dbReference type="InterPro" id="IPR029058">
    <property type="entry name" value="AB_hydrolase_fold"/>
</dbReference>
<dbReference type="PANTHER" id="PTHR48081">
    <property type="entry name" value="AB HYDROLASE SUPERFAMILY PROTEIN C4A8.06C"/>
    <property type="match status" value="1"/>
</dbReference>
<dbReference type="Gene3D" id="3.40.50.1820">
    <property type="entry name" value="alpha/beta hydrolase"/>
    <property type="match status" value="1"/>
</dbReference>
<dbReference type="GO" id="GO:0016787">
    <property type="term" value="F:hydrolase activity"/>
    <property type="evidence" value="ECO:0007669"/>
    <property type="project" value="UniProtKB-KW"/>
</dbReference>
<dbReference type="SUPFAM" id="SSF53474">
    <property type="entry name" value="alpha/beta-Hydrolases"/>
    <property type="match status" value="1"/>
</dbReference>
<dbReference type="RefSeq" id="WP_344605704.1">
    <property type="nucleotide sequence ID" value="NZ_BAAAHE010000021.1"/>
</dbReference>
<dbReference type="PANTHER" id="PTHR48081:SF8">
    <property type="entry name" value="ALPHA_BETA HYDROLASE FOLD-3 DOMAIN-CONTAINING PROTEIN-RELATED"/>
    <property type="match status" value="1"/>
</dbReference>